<evidence type="ECO:0000313" key="1">
    <source>
        <dbReference type="EMBL" id="PMD50206.1"/>
    </source>
</evidence>
<organism evidence="1 2">
    <name type="scientific">Hyaloscypha bicolor E</name>
    <dbReference type="NCBI Taxonomy" id="1095630"/>
    <lineage>
        <taxon>Eukaryota</taxon>
        <taxon>Fungi</taxon>
        <taxon>Dikarya</taxon>
        <taxon>Ascomycota</taxon>
        <taxon>Pezizomycotina</taxon>
        <taxon>Leotiomycetes</taxon>
        <taxon>Helotiales</taxon>
        <taxon>Hyaloscyphaceae</taxon>
        <taxon>Hyaloscypha</taxon>
        <taxon>Hyaloscypha bicolor</taxon>
    </lineage>
</organism>
<dbReference type="Gene3D" id="3.30.70.1990">
    <property type="match status" value="1"/>
</dbReference>
<dbReference type="InParanoid" id="A0A2J6SHF3"/>
<dbReference type="Gene3D" id="3.50.50.60">
    <property type="entry name" value="FAD/NAD(P)-binding domain"/>
    <property type="match status" value="1"/>
</dbReference>
<dbReference type="AlphaFoldDB" id="A0A2J6SHF3"/>
<keyword evidence="2" id="KW-1185">Reference proteome</keyword>
<reference evidence="1 2" key="1">
    <citation type="submission" date="2016-04" db="EMBL/GenBank/DDBJ databases">
        <title>A degradative enzymes factory behind the ericoid mycorrhizal symbiosis.</title>
        <authorList>
            <consortium name="DOE Joint Genome Institute"/>
            <person name="Martino E."/>
            <person name="Morin E."/>
            <person name="Grelet G."/>
            <person name="Kuo A."/>
            <person name="Kohler A."/>
            <person name="Daghino S."/>
            <person name="Barry K."/>
            <person name="Choi C."/>
            <person name="Cichocki N."/>
            <person name="Clum A."/>
            <person name="Copeland A."/>
            <person name="Hainaut M."/>
            <person name="Haridas S."/>
            <person name="Labutti K."/>
            <person name="Lindquist E."/>
            <person name="Lipzen A."/>
            <person name="Khouja H.-R."/>
            <person name="Murat C."/>
            <person name="Ohm R."/>
            <person name="Olson A."/>
            <person name="Spatafora J."/>
            <person name="Veneault-Fourrey C."/>
            <person name="Henrissat B."/>
            <person name="Grigoriev I."/>
            <person name="Martin F."/>
            <person name="Perotto S."/>
        </authorList>
    </citation>
    <scope>NUCLEOTIDE SEQUENCE [LARGE SCALE GENOMIC DNA]</scope>
    <source>
        <strain evidence="1 2">E</strain>
    </source>
</reference>
<gene>
    <name evidence="1" type="ORF">K444DRAFT_657284</name>
</gene>
<dbReference type="InterPro" id="IPR036188">
    <property type="entry name" value="FAD/NAD-bd_sf"/>
</dbReference>
<dbReference type="Proteomes" id="UP000235371">
    <property type="component" value="Unassembled WGS sequence"/>
</dbReference>
<dbReference type="Gene3D" id="1.10.405.20">
    <property type="match status" value="1"/>
</dbReference>
<protein>
    <submittedName>
        <fullName evidence="1">FAD/NAD(P)-binding domain-containing protein</fullName>
    </submittedName>
</protein>
<dbReference type="GeneID" id="36594221"/>
<dbReference type="STRING" id="1095630.A0A2J6SHF3"/>
<proteinExistence type="predicted"/>
<dbReference type="Pfam" id="PF13450">
    <property type="entry name" value="NAD_binding_8"/>
    <property type="match status" value="1"/>
</dbReference>
<dbReference type="SUPFAM" id="SSF51905">
    <property type="entry name" value="FAD/NAD(P)-binding domain"/>
    <property type="match status" value="1"/>
</dbReference>
<dbReference type="RefSeq" id="XP_024727110.1">
    <property type="nucleotide sequence ID" value="XM_024886144.1"/>
</dbReference>
<evidence type="ECO:0000313" key="2">
    <source>
        <dbReference type="Proteomes" id="UP000235371"/>
    </source>
</evidence>
<name>A0A2J6SHF3_9HELO</name>
<accession>A0A2J6SHF3</accession>
<dbReference type="EMBL" id="KZ613913">
    <property type="protein sequence ID" value="PMD50206.1"/>
    <property type="molecule type" value="Genomic_DNA"/>
</dbReference>
<dbReference type="OrthoDB" id="68575at2759"/>
<sequence>MRTRLWNMGVSAWKEGVKVKSVEHGHLQHKDTIARDVCIIGGGATGTFSAIGLRDRGKSMAIIEQKDRLGGHTLTYQDPTTGGKTKAGLVVIRPSTISQEYFARFNIPLTKFNPPPPPPPPPMPDSTLYVDFSTGKKVNFTPSDPSQAFAAYGEQLEKYPFLDNGFDLPDPIPADLLLPFGDFVKKYNLSAMVMLVSKLGQGLGDLLYQPTLYVIKKFGATALEGFAKGFLVPANGDNSELYVKALAELDDDVLLSSCVLSTRRERDSVKVLVKTPTGQKIIETKTLLVTVPPKLDNLQGFDLDAKETSLFVQFSNSIPNNHCLINVAVDARENLPDLPGIYEITPTGVPNLVNLKYGSPVSMLEKLVERDVMDSLARLRKAGTVYTTPPEIALFSSHTPFELTVPVSAIKNGFYKELNELHGHRNTYYTGSAFQAHDVSLLWEFTDTILDKIMGR</sequence>